<evidence type="ECO:0000313" key="3">
    <source>
        <dbReference type="Proteomes" id="UP000553209"/>
    </source>
</evidence>
<evidence type="ECO:0008006" key="4">
    <source>
        <dbReference type="Google" id="ProtNLM"/>
    </source>
</evidence>
<feature type="chain" id="PRO_5030510419" description="Lipoprotein" evidence="1">
    <location>
        <begin position="22"/>
        <end position="147"/>
    </location>
</feature>
<protein>
    <recommendedName>
        <fullName evidence="4">Lipoprotein</fullName>
    </recommendedName>
</protein>
<organism evidence="2 3">
    <name type="scientific">Nocardiopsis alborubida</name>
    <dbReference type="NCBI Taxonomy" id="146802"/>
    <lineage>
        <taxon>Bacteria</taxon>
        <taxon>Bacillati</taxon>
        <taxon>Actinomycetota</taxon>
        <taxon>Actinomycetes</taxon>
        <taxon>Streptosporangiales</taxon>
        <taxon>Nocardiopsidaceae</taxon>
        <taxon>Nocardiopsis</taxon>
    </lineage>
</organism>
<feature type="signal peptide" evidence="1">
    <location>
        <begin position="1"/>
        <end position="21"/>
    </location>
</feature>
<evidence type="ECO:0000256" key="1">
    <source>
        <dbReference type="SAM" id="SignalP"/>
    </source>
</evidence>
<accession>A0A7X6MIW2</accession>
<sequence>MRTPLLLPLSLVLVLPVLGCAAQESSRVFDESYRVAHPVGAYEHEFFGEADVVYTVDDVSFSGDGRADFTLEVEVPDLGRVLGFGEFETVCEAGGAETAAEGEITLGETEAGSYAFPMECDVAPGSEELRIVVRHDGEEMVFTGPVG</sequence>
<reference evidence="2 3" key="1">
    <citation type="submission" date="2020-04" db="EMBL/GenBank/DDBJ databases">
        <title>MicrobeNet Type strains.</title>
        <authorList>
            <person name="Nicholson A.C."/>
        </authorList>
    </citation>
    <scope>NUCLEOTIDE SEQUENCE [LARGE SCALE GENOMIC DNA]</scope>
    <source>
        <strain evidence="2 3">ATCC 23612</strain>
    </source>
</reference>
<evidence type="ECO:0000313" key="2">
    <source>
        <dbReference type="EMBL" id="NKZ01390.1"/>
    </source>
</evidence>
<name>A0A7X6MIW2_9ACTN</name>
<proteinExistence type="predicted"/>
<dbReference type="RefSeq" id="WP_061080901.1">
    <property type="nucleotide sequence ID" value="NZ_JAAXPG010000036.1"/>
</dbReference>
<gene>
    <name evidence="2" type="ORF">HGB44_27495</name>
</gene>
<comment type="caution">
    <text evidence="2">The sequence shown here is derived from an EMBL/GenBank/DDBJ whole genome shotgun (WGS) entry which is preliminary data.</text>
</comment>
<dbReference type="EMBL" id="JAAXPG010000036">
    <property type="protein sequence ID" value="NKZ01390.1"/>
    <property type="molecule type" value="Genomic_DNA"/>
</dbReference>
<dbReference type="AlphaFoldDB" id="A0A7X6MIW2"/>
<keyword evidence="3" id="KW-1185">Reference proteome</keyword>
<dbReference type="Proteomes" id="UP000553209">
    <property type="component" value="Unassembled WGS sequence"/>
</dbReference>
<keyword evidence="1" id="KW-0732">Signal</keyword>